<dbReference type="PATRIC" id="fig|1423733.4.peg.182"/>
<dbReference type="STRING" id="33960.TY91_09765"/>
<dbReference type="RefSeq" id="WP_054760547.1">
    <property type="nucleotide sequence ID" value="NZ_AYYR01000082.1"/>
</dbReference>
<proteinExistence type="predicted"/>
<dbReference type="AlphaFoldDB" id="A0A0R2B5G5"/>
<evidence type="ECO:0000313" key="2">
    <source>
        <dbReference type="Proteomes" id="UP000051845"/>
    </source>
</evidence>
<dbReference type="InterPro" id="IPR027396">
    <property type="entry name" value="DsrEFH-like"/>
</dbReference>
<dbReference type="PANTHER" id="PTHR37691">
    <property type="entry name" value="BLR3518 PROTEIN"/>
    <property type="match status" value="1"/>
</dbReference>
<evidence type="ECO:0000313" key="1">
    <source>
        <dbReference type="EMBL" id="KRM74407.1"/>
    </source>
</evidence>
<dbReference type="SUPFAM" id="SSF75169">
    <property type="entry name" value="DsrEFH-like"/>
    <property type="match status" value="1"/>
</dbReference>
<sequence>MNVIFHIDEPEKWAEVLSNVSNYLQEASKQGTTGQVEILVNGKAIISVETASGVDLAPVMDAGVTIAACANAMAAHQVDPSTVQDGVTIVPAGVFELAKRESEGYGYIKP</sequence>
<dbReference type="Proteomes" id="UP000051845">
    <property type="component" value="Unassembled WGS sequence"/>
</dbReference>
<gene>
    <name evidence="1" type="ORF">FC82_GL000165</name>
</gene>
<comment type="caution">
    <text evidence="1">The sequence shown here is derived from an EMBL/GenBank/DDBJ whole genome shotgun (WGS) entry which is preliminary data.</text>
</comment>
<dbReference type="Gene3D" id="3.40.1260.10">
    <property type="entry name" value="DsrEFH-like"/>
    <property type="match status" value="1"/>
</dbReference>
<organism evidence="1 2">
    <name type="scientific">Secundilactobacillus collinoides DSM 20515 = JCM 1123</name>
    <dbReference type="NCBI Taxonomy" id="1423733"/>
    <lineage>
        <taxon>Bacteria</taxon>
        <taxon>Bacillati</taxon>
        <taxon>Bacillota</taxon>
        <taxon>Bacilli</taxon>
        <taxon>Lactobacillales</taxon>
        <taxon>Lactobacillaceae</taxon>
        <taxon>Secundilactobacillus</taxon>
    </lineage>
</organism>
<protein>
    <submittedName>
        <fullName evidence="1">Uncharacterized protein</fullName>
    </submittedName>
</protein>
<reference evidence="1 2" key="1">
    <citation type="journal article" date="2015" name="Genome Announc.">
        <title>Expanding the biotechnology potential of lactobacilli through comparative genomics of 213 strains and associated genera.</title>
        <authorList>
            <person name="Sun Z."/>
            <person name="Harris H.M."/>
            <person name="McCann A."/>
            <person name="Guo C."/>
            <person name="Argimon S."/>
            <person name="Zhang W."/>
            <person name="Yang X."/>
            <person name="Jeffery I.B."/>
            <person name="Cooney J.C."/>
            <person name="Kagawa T.F."/>
            <person name="Liu W."/>
            <person name="Song Y."/>
            <person name="Salvetti E."/>
            <person name="Wrobel A."/>
            <person name="Rasinkangas P."/>
            <person name="Parkhill J."/>
            <person name="Rea M.C."/>
            <person name="O'Sullivan O."/>
            <person name="Ritari J."/>
            <person name="Douillard F.P."/>
            <person name="Paul Ross R."/>
            <person name="Yang R."/>
            <person name="Briner A.E."/>
            <person name="Felis G.E."/>
            <person name="de Vos W.M."/>
            <person name="Barrangou R."/>
            <person name="Klaenhammer T.R."/>
            <person name="Caufield P.W."/>
            <person name="Cui Y."/>
            <person name="Zhang H."/>
            <person name="O'Toole P.W."/>
        </authorList>
    </citation>
    <scope>NUCLEOTIDE SEQUENCE [LARGE SCALE GENOMIC DNA]</scope>
    <source>
        <strain evidence="1 2">DSM 20515</strain>
    </source>
</reference>
<dbReference type="PANTHER" id="PTHR37691:SF1">
    <property type="entry name" value="BLR3518 PROTEIN"/>
    <property type="match status" value="1"/>
</dbReference>
<name>A0A0R2B5G5_SECCO</name>
<dbReference type="EMBL" id="AYYR01000082">
    <property type="protein sequence ID" value="KRM74407.1"/>
    <property type="molecule type" value="Genomic_DNA"/>
</dbReference>
<accession>A0A0R2B5G5</accession>